<dbReference type="Gene3D" id="3.60.110.10">
    <property type="entry name" value="Carbon-nitrogen hydrolase"/>
    <property type="match status" value="1"/>
</dbReference>
<dbReference type="PANTHER" id="PTHR28047:SF6">
    <property type="entry name" value="CN HYDROLASE DOMAIN-CONTAINING PROTEIN"/>
    <property type="match status" value="1"/>
</dbReference>
<evidence type="ECO:0000313" key="6">
    <source>
        <dbReference type="Proteomes" id="UP000076584"/>
    </source>
</evidence>
<keyword evidence="6" id="KW-1185">Reference proteome</keyword>
<dbReference type="InterPro" id="IPR052186">
    <property type="entry name" value="Hydantoin_racemase-like"/>
</dbReference>
<dbReference type="GO" id="GO:0008270">
    <property type="term" value="F:zinc ion binding"/>
    <property type="evidence" value="ECO:0007669"/>
    <property type="project" value="InterPro"/>
</dbReference>
<organism evidence="5 6">
    <name type="scientific">Colletotrichum incanum</name>
    <name type="common">Soybean anthracnose fungus</name>
    <dbReference type="NCBI Taxonomy" id="1573173"/>
    <lineage>
        <taxon>Eukaryota</taxon>
        <taxon>Fungi</taxon>
        <taxon>Dikarya</taxon>
        <taxon>Ascomycota</taxon>
        <taxon>Pezizomycotina</taxon>
        <taxon>Sordariomycetes</taxon>
        <taxon>Hypocreomycetidae</taxon>
        <taxon>Glomerellales</taxon>
        <taxon>Glomerellaceae</taxon>
        <taxon>Colletotrichum</taxon>
        <taxon>Colletotrichum spaethianum species complex</taxon>
    </lineage>
</organism>
<proteinExistence type="inferred from homology"/>
<dbReference type="GO" id="GO:0016787">
    <property type="term" value="F:hydrolase activity"/>
    <property type="evidence" value="ECO:0007669"/>
    <property type="project" value="UniProtKB-KW"/>
</dbReference>
<evidence type="ECO:0000256" key="2">
    <source>
        <dbReference type="ARBA" id="ARBA00038414"/>
    </source>
</evidence>
<dbReference type="CDD" id="cd07569">
    <property type="entry name" value="DCase"/>
    <property type="match status" value="1"/>
</dbReference>
<dbReference type="Gene3D" id="3.40.50.12500">
    <property type="match status" value="1"/>
</dbReference>
<gene>
    <name evidence="5" type="ORF">CI238_04282</name>
</gene>
<reference evidence="5 6" key="1">
    <citation type="submission" date="2015-06" db="EMBL/GenBank/DDBJ databases">
        <title>Survival trade-offs in plant roots during colonization by closely related pathogenic and mutualistic fungi.</title>
        <authorList>
            <person name="Hacquard S."/>
            <person name="Kracher B."/>
            <person name="Hiruma K."/>
            <person name="Weinman A."/>
            <person name="Muench P."/>
            <person name="Garrido Oter R."/>
            <person name="Ver Loren van Themaat E."/>
            <person name="Dallerey J.-F."/>
            <person name="Damm U."/>
            <person name="Henrissat B."/>
            <person name="Lespinet O."/>
            <person name="Thon M."/>
            <person name="Kemen E."/>
            <person name="McHardy A.C."/>
            <person name="Schulze-Lefert P."/>
            <person name="O'Connell R.J."/>
        </authorList>
    </citation>
    <scope>NUCLEOTIDE SEQUENCE [LARGE SCALE GENOMIC DNA]</scope>
    <source>
        <strain evidence="5 6">MAFF 238704</strain>
    </source>
</reference>
<dbReference type="GO" id="GO:0047661">
    <property type="term" value="F:amino-acid racemase activity"/>
    <property type="evidence" value="ECO:0007669"/>
    <property type="project" value="InterPro"/>
</dbReference>
<protein>
    <submittedName>
        <fullName evidence="5">Carbon-nitrogen hydrolase</fullName>
    </submittedName>
</protein>
<accession>A0A166ZQF5</accession>
<dbReference type="CDD" id="cd12148">
    <property type="entry name" value="fungal_TF_MHR"/>
    <property type="match status" value="1"/>
</dbReference>
<dbReference type="InterPro" id="IPR003010">
    <property type="entry name" value="C-N_Hydrolase"/>
</dbReference>
<name>A0A166ZQF5_COLIC</name>
<dbReference type="SUPFAM" id="SSF56317">
    <property type="entry name" value="Carbon-nitrogen hydrolase"/>
    <property type="match status" value="1"/>
</dbReference>
<dbReference type="InterPro" id="IPR007219">
    <property type="entry name" value="XnlR_reg_dom"/>
</dbReference>
<feature type="region of interest" description="Disordered" evidence="3">
    <location>
        <begin position="576"/>
        <end position="620"/>
    </location>
</feature>
<dbReference type="Pfam" id="PF00795">
    <property type="entry name" value="CN_hydrolase"/>
    <property type="match status" value="1"/>
</dbReference>
<dbReference type="SMART" id="SM00906">
    <property type="entry name" value="Fungal_trans"/>
    <property type="match status" value="1"/>
</dbReference>
<dbReference type="PROSITE" id="PS50263">
    <property type="entry name" value="CN_HYDROLASE"/>
    <property type="match status" value="1"/>
</dbReference>
<dbReference type="STRING" id="1573173.A0A166ZQF5"/>
<dbReference type="PANTHER" id="PTHR28047">
    <property type="entry name" value="PROTEIN DCG1"/>
    <property type="match status" value="1"/>
</dbReference>
<evidence type="ECO:0000256" key="3">
    <source>
        <dbReference type="SAM" id="MobiDB-lite"/>
    </source>
</evidence>
<comment type="similarity">
    <text evidence="2">Belongs to the HyuE racemase family.</text>
</comment>
<evidence type="ECO:0000313" key="5">
    <source>
        <dbReference type="EMBL" id="KZL79223.1"/>
    </source>
</evidence>
<dbReference type="GO" id="GO:0003677">
    <property type="term" value="F:DNA binding"/>
    <property type="evidence" value="ECO:0007669"/>
    <property type="project" value="InterPro"/>
</dbReference>
<evidence type="ECO:0000259" key="4">
    <source>
        <dbReference type="PROSITE" id="PS50263"/>
    </source>
</evidence>
<dbReference type="InterPro" id="IPR036526">
    <property type="entry name" value="C-N_Hydrolase_sf"/>
</dbReference>
<dbReference type="InterPro" id="IPR053714">
    <property type="entry name" value="Iso_Racemase_Enz_sf"/>
</dbReference>
<feature type="domain" description="CN hydrolase" evidence="4">
    <location>
        <begin position="6"/>
        <end position="298"/>
    </location>
</feature>
<dbReference type="GO" id="GO:0006351">
    <property type="term" value="P:DNA-templated transcription"/>
    <property type="evidence" value="ECO:0007669"/>
    <property type="project" value="InterPro"/>
</dbReference>
<sequence>MASRVLRVAAAQMGATHYGDSRTKTLSRMEALLESAAAKGAQLVLFPEAAFTTFFPRHLINDPVELDSFFERGDIATQPQTKPLFDKAKELGVDISVGFAEKTDDGETFNSCIYYHAKSGSIISKYRKIHLPGDFEPFADPDATNQLEKRYFKPGDRGFNAFRVPDLVESTTEQGEPIFGMMICNDRRWAESWRVLGLQGVEVVLCGYNTAGFAPHLWGSSASMDPDEARRKALFHHKLVMQAHSYTNACFSISAARCGLDDGKYDLIGGSCITGPEGDLIAEASTTEDEVVYAEINLDDCRPGKERTFDFARHRRVEHYGRITEQTGVVVPPKLSINGHAPTNGTGVNAAEKNKKIRILLVNPNSTRAMTDACVAMVESQLPPDVIITGFTAPRPAPSAIEGSFDNVMSAAAAARAVLPLASSHDAVLVACYSDHALIRMLREELPRQPVIGIMEASLFAARTLGGRFGLIAVSERSRVLHEDSIHHYGFSTSCAGVVSCKLGVLDLHEKSQDEVMIIMANVGKRLVEEKGADVLLLGCAGMTPLKGAVEAAVGDDVQVVDGVLAGGKDCTFIGEPNKRRRVSERRQSDSSDVMASHRQSRTPSDTGMRSPFAETDSPMNEVNFGKDVADSISPVSPHTENHQSILQREVAPLLSSLDATPGHNAQVIGLSGESDPYLLHLYRFGEKNECAFQQLHIRSMGLDDGVPTQFMLQSNSLARKAQPGGLAGSESDLRSEVANLVPDEVGKRLISLFWRYVQPYFPILSRERTIQDAHREPSELPTCLLAAIYGHALPFCVFDDRLCVDVDTLPSADRLFRLAWMAALSQFHTPSLAVVQTMLLMIQRRPTNKHVADTPFKWVMLADTVALAQCLGLNLDPTDWSIPSWEKRLRRRLAWAVYVQDQWLSLNFGRSSHIQECDWDVSPLRQDDFGPFQDFDDDSSASRHFLHLASLTKIVSKVQRYMFSVRATRVLSKSLDATFEVARPLRMELAQWLQDRPDVADQPTTCVPCYGLDGNGSLKLAYITAKISIFKALLRPKSNEAPVEARTALRTGAMAVAREMYDFLMRLEAHHLEAFWHSYSRINFAIASNFIVLLFALSPSTADADESLTLLTQWRGLLRIKSRSCDLLNLSLLRLDALFVAGLGKLIELTPAASDAASNRNL</sequence>
<dbReference type="Pfam" id="PF04082">
    <property type="entry name" value="Fungal_trans"/>
    <property type="match status" value="1"/>
</dbReference>
<keyword evidence="5" id="KW-0378">Hydrolase</keyword>
<evidence type="ECO:0000256" key="1">
    <source>
        <dbReference type="ARBA" id="ARBA00023242"/>
    </source>
</evidence>
<dbReference type="EMBL" id="LFIW01002127">
    <property type="protein sequence ID" value="KZL79223.1"/>
    <property type="molecule type" value="Genomic_DNA"/>
</dbReference>
<dbReference type="InterPro" id="IPR015942">
    <property type="entry name" value="Asp/Glu/hydantoin_racemase"/>
</dbReference>
<comment type="caution">
    <text evidence="5">The sequence shown here is derived from an EMBL/GenBank/DDBJ whole genome shotgun (WGS) entry which is preliminary data.</text>
</comment>
<dbReference type="Pfam" id="PF01177">
    <property type="entry name" value="Asp_Glu_race"/>
    <property type="match status" value="1"/>
</dbReference>
<keyword evidence="1" id="KW-0539">Nucleus</keyword>
<dbReference type="Proteomes" id="UP000076584">
    <property type="component" value="Unassembled WGS sequence"/>
</dbReference>
<dbReference type="AlphaFoldDB" id="A0A166ZQF5"/>